<keyword evidence="2" id="KW-1185">Reference proteome</keyword>
<sequence length="1218" mass="132875">MFVRSSEAFLYGAYCSLQDAVVVALAPTNARFPDTGIECDRIGGIGSRSISRNSRFPEKRLFDALRYQILALQICDQALYGSVVELPGFLVPEGLTYIREKSTGDIGDLLDYFDCTRPDALNMISNNVMSFVKKMVKSGSDEDGIRLGSKFRATVAAAGLSPRASRADLGHLTPEERSILARVWQKEDEFEKMTLVKKAQTPPPTLQQSVVPTSLPLSTATSSTNACDKSLDSRSSSGGIPKALGSAGTSSLTASPTLATPQPIPQPPPKPCRICRKGIQAGEPCHTCDDCKQLVCDDCASYSRDPHHAVWRCSCCRRRQSHDRLGPPPGAGMHRVPSVRRMAERIVQETGGSGGCSPNPGPRGSFMLSEPLKEALRLEMQMQVDGGCLAPPSARTIVKRGSYAGQTEWQRNGLRASSPERRHSYQKPERASSESSLEEEYLPRAGRLRRRSRVQRHKSQTAADEEDSEGNEWRSNTSSSSALDSLEADLRSSRRLDVLQRYSSESSDVSDLSRGAPESSPDERRSIPSVTVDAIAGGGGILFEELRRCSTGSAMPRMPIPENQIRPNHSISKFVPFFALPQLYYAYHRLCPQLCLFPGAPHGTGSTHSLDLPREEQGKPERRASAPEGDNIKIVIDDVDSQGPAPAPLRKRLLLQRDPSDTGARTRGFGMRVMGGKKAPDGHLYAAVAWVLAGSSADLAGLQQGDVILEWNGTSLVDRSYEEVCAVLDKSGNTVEIHIETGRRMSSRELRASTGNIPARKCSTGSVGGDGSSTRRKLPKTPDEICHTAHVQGMLGVRLWYDGADLEVTVLGARGLPPRRSYVKLRLHDPCTGIRGVAMKTPISEPVANPEWNKTFVFPAQESLEGLYLDLSVWDHRPVGSNAFLGEVQVPLGRAPLRDVSEWLSLASRRTRSQDLPFPIDDKDLVKSSSMDSMLLHPDDAWQGNPVERKSSAPTVYAISPGRNKQLLAQDSLPELYSSSPTQGPERAKSASFKMRRNVNMQDAAAGVVPVMDERRSLPRRKLSRTVSLKSNDATVVNPRGDGADSSSGSDRGGSQDASPGQQKNSRRDLARLGELKLGFIMTKGQLEVEVVSARGLPLGAAGTPPDTYVKTYLKEGDRQMQKRKTRVVRHACEPQYRQTLKYTAADVLGRSLLVTVWERAKGFEHNQPLGAVLVQLDRLELSHLTLAWYALQTPAGPAATSGPRGDVEDDADEDDSP</sequence>
<dbReference type="Proteomes" id="UP000805193">
    <property type="component" value="Unassembled WGS sequence"/>
</dbReference>
<gene>
    <name evidence="1" type="ORF">HPB47_006863</name>
</gene>
<proteinExistence type="predicted"/>
<evidence type="ECO:0000313" key="2">
    <source>
        <dbReference type="Proteomes" id="UP000805193"/>
    </source>
</evidence>
<reference evidence="1 2" key="1">
    <citation type="journal article" date="2020" name="Cell">
        <title>Large-Scale Comparative Analyses of Tick Genomes Elucidate Their Genetic Diversity and Vector Capacities.</title>
        <authorList>
            <consortium name="Tick Genome and Microbiome Consortium (TIGMIC)"/>
            <person name="Jia N."/>
            <person name="Wang J."/>
            <person name="Shi W."/>
            <person name="Du L."/>
            <person name="Sun Y."/>
            <person name="Zhan W."/>
            <person name="Jiang J.F."/>
            <person name="Wang Q."/>
            <person name="Zhang B."/>
            <person name="Ji P."/>
            <person name="Bell-Sakyi L."/>
            <person name="Cui X.M."/>
            <person name="Yuan T.T."/>
            <person name="Jiang B.G."/>
            <person name="Yang W.F."/>
            <person name="Lam T.T."/>
            <person name="Chang Q.C."/>
            <person name="Ding S.J."/>
            <person name="Wang X.J."/>
            <person name="Zhu J.G."/>
            <person name="Ruan X.D."/>
            <person name="Zhao L."/>
            <person name="Wei J.T."/>
            <person name="Ye R.Z."/>
            <person name="Que T.C."/>
            <person name="Du C.H."/>
            <person name="Zhou Y.H."/>
            <person name="Cheng J.X."/>
            <person name="Dai P.F."/>
            <person name="Guo W.B."/>
            <person name="Han X.H."/>
            <person name="Huang E.J."/>
            <person name="Li L.F."/>
            <person name="Wei W."/>
            <person name="Gao Y.C."/>
            <person name="Liu J.Z."/>
            <person name="Shao H.Z."/>
            <person name="Wang X."/>
            <person name="Wang C.C."/>
            <person name="Yang T.C."/>
            <person name="Huo Q.B."/>
            <person name="Li W."/>
            <person name="Chen H.Y."/>
            <person name="Chen S.E."/>
            <person name="Zhou L.G."/>
            <person name="Ni X.B."/>
            <person name="Tian J.H."/>
            <person name="Sheng Y."/>
            <person name="Liu T."/>
            <person name="Pan Y.S."/>
            <person name="Xia L.Y."/>
            <person name="Li J."/>
            <person name="Zhao F."/>
            <person name="Cao W.C."/>
        </authorList>
    </citation>
    <scope>NUCLEOTIDE SEQUENCE [LARGE SCALE GENOMIC DNA]</scope>
    <source>
        <strain evidence="1">Iper-2018</strain>
    </source>
</reference>
<protein>
    <submittedName>
        <fullName evidence="1">Uncharacterized protein</fullName>
    </submittedName>
</protein>
<evidence type="ECO:0000313" key="1">
    <source>
        <dbReference type="EMBL" id="KAG0415964.1"/>
    </source>
</evidence>
<name>A0AC60P968_IXOPE</name>
<organism evidence="1 2">
    <name type="scientific">Ixodes persulcatus</name>
    <name type="common">Taiga tick</name>
    <dbReference type="NCBI Taxonomy" id="34615"/>
    <lineage>
        <taxon>Eukaryota</taxon>
        <taxon>Metazoa</taxon>
        <taxon>Ecdysozoa</taxon>
        <taxon>Arthropoda</taxon>
        <taxon>Chelicerata</taxon>
        <taxon>Arachnida</taxon>
        <taxon>Acari</taxon>
        <taxon>Parasitiformes</taxon>
        <taxon>Ixodida</taxon>
        <taxon>Ixodoidea</taxon>
        <taxon>Ixodidae</taxon>
        <taxon>Ixodinae</taxon>
        <taxon>Ixodes</taxon>
    </lineage>
</organism>
<accession>A0AC60P968</accession>
<comment type="caution">
    <text evidence="1">The sequence shown here is derived from an EMBL/GenBank/DDBJ whole genome shotgun (WGS) entry which is preliminary data.</text>
</comment>
<dbReference type="EMBL" id="JABSTQ010011002">
    <property type="protein sequence ID" value="KAG0415964.1"/>
    <property type="molecule type" value="Genomic_DNA"/>
</dbReference>